<gene>
    <name evidence="1" type="ORF">BACCAP_00930</name>
</gene>
<protein>
    <submittedName>
        <fullName evidence="1">Uncharacterized protein</fullName>
    </submittedName>
</protein>
<keyword evidence="2" id="KW-1185">Reference proteome</keyword>
<reference evidence="1 2" key="2">
    <citation type="submission" date="2007-06" db="EMBL/GenBank/DDBJ databases">
        <title>Draft genome sequence of Pseudoflavonifractor capillosus ATCC 29799.</title>
        <authorList>
            <person name="Sudarsanam P."/>
            <person name="Ley R."/>
            <person name="Guruge J."/>
            <person name="Turnbaugh P.J."/>
            <person name="Mahowald M."/>
            <person name="Liep D."/>
            <person name="Gordon J."/>
        </authorList>
    </citation>
    <scope>NUCLEOTIDE SEQUENCE [LARGE SCALE GENOMIC DNA]</scope>
    <source>
        <strain evidence="1 2">ATCC 29799</strain>
    </source>
</reference>
<comment type="caution">
    <text evidence="1">The sequence shown here is derived from an EMBL/GenBank/DDBJ whole genome shotgun (WGS) entry which is preliminary data.</text>
</comment>
<evidence type="ECO:0000313" key="2">
    <source>
        <dbReference type="Proteomes" id="UP000003639"/>
    </source>
</evidence>
<reference evidence="1 2" key="1">
    <citation type="submission" date="2007-04" db="EMBL/GenBank/DDBJ databases">
        <authorList>
            <person name="Fulton L."/>
            <person name="Clifton S."/>
            <person name="Fulton B."/>
            <person name="Xu J."/>
            <person name="Minx P."/>
            <person name="Pepin K.H."/>
            <person name="Johnson M."/>
            <person name="Thiruvilangam P."/>
            <person name="Bhonagiri V."/>
            <person name="Nash W.E."/>
            <person name="Mardis E.R."/>
            <person name="Wilson R.K."/>
        </authorList>
    </citation>
    <scope>NUCLEOTIDE SEQUENCE [LARGE SCALE GENOMIC DNA]</scope>
    <source>
        <strain evidence="1 2">ATCC 29799</strain>
    </source>
</reference>
<name>A6NRV3_9FIRM</name>
<dbReference type="EMBL" id="AAXG02000006">
    <property type="protein sequence ID" value="EDN01362.1"/>
    <property type="molecule type" value="Genomic_DNA"/>
</dbReference>
<proteinExistence type="predicted"/>
<evidence type="ECO:0000313" key="1">
    <source>
        <dbReference type="EMBL" id="EDN01362.1"/>
    </source>
</evidence>
<dbReference type="Proteomes" id="UP000003639">
    <property type="component" value="Unassembled WGS sequence"/>
</dbReference>
<accession>A6NRV3</accession>
<sequence length="59" mass="7017">MLISSIPAQSVFRAQPYFIRAFFKSLPPVKTFSFHSTVAVRSNFYFLFVEYRKSHFVFM</sequence>
<organism evidence="1 2">
    <name type="scientific">Pseudoflavonifractor capillosus ATCC 29799</name>
    <dbReference type="NCBI Taxonomy" id="411467"/>
    <lineage>
        <taxon>Bacteria</taxon>
        <taxon>Bacillati</taxon>
        <taxon>Bacillota</taxon>
        <taxon>Clostridia</taxon>
        <taxon>Eubacteriales</taxon>
        <taxon>Oscillospiraceae</taxon>
        <taxon>Pseudoflavonifractor</taxon>
    </lineage>
</organism>
<dbReference type="AlphaFoldDB" id="A6NRV3"/>